<dbReference type="AlphaFoldDB" id="A0A2W5HL17"/>
<dbReference type="Proteomes" id="UP000249739">
    <property type="component" value="Unassembled WGS sequence"/>
</dbReference>
<dbReference type="EMBL" id="QFOT01000137">
    <property type="protein sequence ID" value="PZP54459.1"/>
    <property type="molecule type" value="Genomic_DNA"/>
</dbReference>
<evidence type="ECO:0000256" key="1">
    <source>
        <dbReference type="ARBA" id="ARBA00004651"/>
    </source>
</evidence>
<keyword evidence="2" id="KW-1003">Cell membrane</keyword>
<accession>A0A2W5HL17</accession>
<protein>
    <submittedName>
        <fullName evidence="8">DedA family protein</fullName>
    </submittedName>
</protein>
<reference evidence="8 9" key="1">
    <citation type="submission" date="2017-08" db="EMBL/GenBank/DDBJ databases">
        <title>Infants hospitalized years apart are colonized by the same room-sourced microbial strains.</title>
        <authorList>
            <person name="Brooks B."/>
            <person name="Olm M.R."/>
            <person name="Firek B.A."/>
            <person name="Baker R."/>
            <person name="Thomas B.C."/>
            <person name="Morowitz M.J."/>
            <person name="Banfield J.F."/>
        </authorList>
    </citation>
    <scope>NUCLEOTIDE SEQUENCE [LARGE SCALE GENOMIC DNA]</scope>
    <source>
        <strain evidence="8">S2_006_000_R2_64</strain>
    </source>
</reference>
<evidence type="ECO:0000256" key="3">
    <source>
        <dbReference type="ARBA" id="ARBA00022692"/>
    </source>
</evidence>
<organism evidence="8 9">
    <name type="scientific">Micavibrio aeruginosavorus</name>
    <dbReference type="NCBI Taxonomy" id="349221"/>
    <lineage>
        <taxon>Bacteria</taxon>
        <taxon>Pseudomonadati</taxon>
        <taxon>Bdellovibrionota</taxon>
        <taxon>Bdellovibrionia</taxon>
        <taxon>Bdellovibrionales</taxon>
        <taxon>Pseudobdellovibrionaceae</taxon>
        <taxon>Micavibrio</taxon>
    </lineage>
</organism>
<comment type="subcellular location">
    <subcellularLocation>
        <location evidence="1">Cell membrane</location>
        <topology evidence="1">Multi-pass membrane protein</topology>
    </subcellularLocation>
</comment>
<dbReference type="InterPro" id="IPR051311">
    <property type="entry name" value="DedA_domain"/>
</dbReference>
<evidence type="ECO:0000313" key="9">
    <source>
        <dbReference type="Proteomes" id="UP000249739"/>
    </source>
</evidence>
<evidence type="ECO:0000256" key="2">
    <source>
        <dbReference type="ARBA" id="ARBA00022475"/>
    </source>
</evidence>
<feature type="domain" description="VTT" evidence="7">
    <location>
        <begin position="34"/>
        <end position="161"/>
    </location>
</feature>
<keyword evidence="5 6" id="KW-0472">Membrane</keyword>
<feature type="transmembrane region" description="Helical" evidence="6">
    <location>
        <begin position="140"/>
        <end position="160"/>
    </location>
</feature>
<keyword evidence="3 6" id="KW-0812">Transmembrane</keyword>
<evidence type="ECO:0000259" key="7">
    <source>
        <dbReference type="Pfam" id="PF09335"/>
    </source>
</evidence>
<comment type="caution">
    <text evidence="8">The sequence shown here is derived from an EMBL/GenBank/DDBJ whole genome shotgun (WGS) entry which is preliminary data.</text>
</comment>
<evidence type="ECO:0000256" key="4">
    <source>
        <dbReference type="ARBA" id="ARBA00022989"/>
    </source>
</evidence>
<feature type="transmembrane region" description="Helical" evidence="6">
    <location>
        <begin position="54"/>
        <end position="76"/>
    </location>
</feature>
<dbReference type="PANTHER" id="PTHR42709:SF6">
    <property type="entry name" value="UNDECAPRENYL PHOSPHATE TRANSPORTER A"/>
    <property type="match status" value="1"/>
</dbReference>
<evidence type="ECO:0000256" key="6">
    <source>
        <dbReference type="SAM" id="Phobius"/>
    </source>
</evidence>
<dbReference type="InterPro" id="IPR032816">
    <property type="entry name" value="VTT_dom"/>
</dbReference>
<feature type="transmembrane region" description="Helical" evidence="6">
    <location>
        <begin position="12"/>
        <end position="34"/>
    </location>
</feature>
<dbReference type="GO" id="GO:0005886">
    <property type="term" value="C:plasma membrane"/>
    <property type="evidence" value="ECO:0007669"/>
    <property type="project" value="UniProtKB-SubCell"/>
</dbReference>
<sequence length="203" mass="22675">MIETIIHWLVEFIEALGYPGVFLMSALESTFMPIPSEATLIPAGYLIHQGKMDGTIVFVLAVLGTMAGSLLNYYVAKICGRYILIKYGRFFFMNEEKMAKVDDYFRTHGPISIFLGRLVFGIRHFISFPAGLARMNLAKFCIYTGLGGAIWTAVLLVLGYQLGNNQELVKSLLPEIKIGCAVLVLLAGGIYFWRHKRKITLPS</sequence>
<dbReference type="PANTHER" id="PTHR42709">
    <property type="entry name" value="ALKALINE PHOSPHATASE LIKE PROTEIN"/>
    <property type="match status" value="1"/>
</dbReference>
<gene>
    <name evidence="8" type="ORF">DI586_09895</name>
</gene>
<keyword evidence="4 6" id="KW-1133">Transmembrane helix</keyword>
<feature type="transmembrane region" description="Helical" evidence="6">
    <location>
        <begin position="172"/>
        <end position="193"/>
    </location>
</feature>
<dbReference type="Pfam" id="PF09335">
    <property type="entry name" value="VTT_dom"/>
    <property type="match status" value="1"/>
</dbReference>
<name>A0A2W5HL17_9BACT</name>
<evidence type="ECO:0000256" key="5">
    <source>
        <dbReference type="ARBA" id="ARBA00023136"/>
    </source>
</evidence>
<evidence type="ECO:0000313" key="8">
    <source>
        <dbReference type="EMBL" id="PZP54459.1"/>
    </source>
</evidence>
<proteinExistence type="predicted"/>